<sequence length="119" mass="13615">MTGVHLDLNGVNKMLQNGRSRGNYLAANQAMLEMNRFVPYSGKQRQNHLRDTAHLSNRTDAIIYTTPYAKAQFYGFVGRGGYRVRNYTTPGTSRRWDLRLKGDKQGMNNVINAFRKGMQ</sequence>
<name>A0A2U1DG22_9LACO</name>
<dbReference type="AlphaFoldDB" id="A0A2U1DG22"/>
<organism evidence="1 2">
    <name type="scientific">Convivina intestini</name>
    <dbReference type="NCBI Taxonomy" id="1505726"/>
    <lineage>
        <taxon>Bacteria</taxon>
        <taxon>Bacillati</taxon>
        <taxon>Bacillota</taxon>
        <taxon>Bacilli</taxon>
        <taxon>Lactobacillales</taxon>
        <taxon>Lactobacillaceae</taxon>
        <taxon>Convivina</taxon>
    </lineage>
</organism>
<protein>
    <submittedName>
        <fullName evidence="1">Minor capsid protein</fullName>
    </submittedName>
</protein>
<reference evidence="1 2" key="1">
    <citation type="submission" date="2018-04" db="EMBL/GenBank/DDBJ databases">
        <title>Genomic Encyclopedia of Type Strains, Phase IV (KMG-IV): sequencing the most valuable type-strain genomes for metagenomic binning, comparative biology and taxonomic classification.</title>
        <authorList>
            <person name="Goeker M."/>
        </authorList>
    </citation>
    <scope>NUCLEOTIDE SEQUENCE [LARGE SCALE GENOMIC DNA]</scope>
    <source>
        <strain evidence="1 2">DSM 28795</strain>
    </source>
</reference>
<evidence type="ECO:0000313" key="2">
    <source>
        <dbReference type="Proteomes" id="UP000245433"/>
    </source>
</evidence>
<dbReference type="EMBL" id="QEKT01000001">
    <property type="protein sequence ID" value="PVY86512.1"/>
    <property type="molecule type" value="Genomic_DNA"/>
</dbReference>
<gene>
    <name evidence="1" type="ORF">C7384_101432</name>
</gene>
<dbReference type="Pfam" id="PF11114">
    <property type="entry name" value="Minor_capsid_2"/>
    <property type="match status" value="1"/>
</dbReference>
<keyword evidence="2" id="KW-1185">Reference proteome</keyword>
<proteinExistence type="predicted"/>
<dbReference type="InterPro" id="IPR021080">
    <property type="entry name" value="Minor_capsid_protein"/>
</dbReference>
<evidence type="ECO:0000313" key="1">
    <source>
        <dbReference type="EMBL" id="PVY86512.1"/>
    </source>
</evidence>
<dbReference type="OrthoDB" id="2221953at2"/>
<dbReference type="RefSeq" id="WP_089940067.1">
    <property type="nucleotide sequence ID" value="NZ_CAKOEX010000015.1"/>
</dbReference>
<comment type="caution">
    <text evidence="1">The sequence shown here is derived from an EMBL/GenBank/DDBJ whole genome shotgun (WGS) entry which is preliminary data.</text>
</comment>
<dbReference type="Proteomes" id="UP000245433">
    <property type="component" value="Unassembled WGS sequence"/>
</dbReference>
<accession>A0A2U1DG22</accession>